<dbReference type="SUPFAM" id="SSF56801">
    <property type="entry name" value="Acetyl-CoA synthetase-like"/>
    <property type="match status" value="1"/>
</dbReference>
<evidence type="ECO:0000313" key="4">
    <source>
        <dbReference type="EMBL" id="UWZ39402.1"/>
    </source>
</evidence>
<gene>
    <name evidence="4" type="ORF">Drose_14865</name>
</gene>
<dbReference type="InterPro" id="IPR010071">
    <property type="entry name" value="AA_adenyl_dom"/>
</dbReference>
<evidence type="ECO:0000256" key="2">
    <source>
        <dbReference type="ARBA" id="ARBA00022553"/>
    </source>
</evidence>
<keyword evidence="1" id="KW-0596">Phosphopantetheine</keyword>
<dbReference type="InterPro" id="IPR045851">
    <property type="entry name" value="AMP-bd_C_sf"/>
</dbReference>
<proteinExistence type="predicted"/>
<dbReference type="NCBIfam" id="TIGR01733">
    <property type="entry name" value="AA-adenyl-dom"/>
    <property type="match status" value="1"/>
</dbReference>
<dbReference type="SMART" id="SM00823">
    <property type="entry name" value="PKS_PP"/>
    <property type="match status" value="1"/>
</dbReference>
<protein>
    <submittedName>
        <fullName evidence="4">Amino acid adenylation domain-containing protein</fullName>
    </submittedName>
</protein>
<dbReference type="CDD" id="cd05930">
    <property type="entry name" value="A_NRPS"/>
    <property type="match status" value="1"/>
</dbReference>
<dbReference type="Gene3D" id="1.10.1200.10">
    <property type="entry name" value="ACP-like"/>
    <property type="match status" value="1"/>
</dbReference>
<dbReference type="SUPFAM" id="SSF52777">
    <property type="entry name" value="CoA-dependent acyltransferases"/>
    <property type="match status" value="1"/>
</dbReference>
<dbReference type="SUPFAM" id="SSF47336">
    <property type="entry name" value="ACP-like"/>
    <property type="match status" value="1"/>
</dbReference>
<dbReference type="InterPro" id="IPR020845">
    <property type="entry name" value="AMP-binding_CS"/>
</dbReference>
<dbReference type="PROSITE" id="PS00455">
    <property type="entry name" value="AMP_BINDING"/>
    <property type="match status" value="1"/>
</dbReference>
<dbReference type="InterPro" id="IPR009081">
    <property type="entry name" value="PP-bd_ACP"/>
</dbReference>
<dbReference type="Gene3D" id="2.30.38.10">
    <property type="entry name" value="Luciferase, Domain 3"/>
    <property type="match status" value="1"/>
</dbReference>
<evidence type="ECO:0000259" key="3">
    <source>
        <dbReference type="PROSITE" id="PS50075"/>
    </source>
</evidence>
<dbReference type="EMBL" id="CP073721">
    <property type="protein sequence ID" value="UWZ39402.1"/>
    <property type="molecule type" value="Genomic_DNA"/>
</dbReference>
<reference evidence="4" key="1">
    <citation type="submission" date="2021-04" db="EMBL/GenBank/DDBJ databases">
        <title>Biosynthetic gene clusters of Dactylosporangioum roseum.</title>
        <authorList>
            <person name="Hartkoorn R.C."/>
            <person name="Beaudoing E."/>
            <person name="Hot D."/>
            <person name="Moureu S."/>
        </authorList>
    </citation>
    <scope>NUCLEOTIDE SEQUENCE</scope>
    <source>
        <strain evidence="4">NRRL B-16295</strain>
    </source>
</reference>
<dbReference type="InterPro" id="IPR000873">
    <property type="entry name" value="AMP-dep_synth/lig_dom"/>
</dbReference>
<accession>A0ABY5ZF77</accession>
<dbReference type="InterPro" id="IPR020806">
    <property type="entry name" value="PKS_PP-bd"/>
</dbReference>
<sequence>MLSAAAGDYSLAPFQAWLAHLDGQNDFGHTEGVIRCWGVNGDVLRRTVEELLPSVEFAHVGLDVAHVLPVLTLHPSPLCTVETSDGHVTGTAGDAGSGDPALRVAARRTGDAWEVRLRGTPLLFDALTMRLLQEAFAARLTGRNAAGLPIAAALRYARWQNLMVAKVSAPPGHDGGNAGDGGLLPAQSSPDGTPRWRIVARAIPDNLVDSACTRLGVTPTAALLGSWQVVLSRLLRQQACAIDVALDDRRRGVPPEAPGQLTPLVRWAPAAGPDAPAGDRLRLAERWLASTLGRPLLWQPTVAGPAPYSFHSVADGFRWSHAAGRVEADPVRPASVAGQVSLLVSPGQPGTRLARLSFDESRLAAADADALLGAIEDVVATVAEDADAVWRGRRRGAPTVVTPPSDVPVPLWTRIARRAAERPDAVALEGAGGPVTFGSLAGHVNDLAARLQNHGVGEDARVALVSTESPGMVAAMLGVLAAGAAYVPVSPGTPADRVRDMLTAAECTSAVVAPGLQDLVPAGVRTIPLPDTRDTVEPARRPVEIETSLDALAYMLFTSGTTGRPKGVMVTRRGLDRYVDWAIGAYHMATIDVAVSHSPAAFDLTVTSMLAPLAAGRTVRVLASGERLDALPAALSDARGALLKLTPAHLWLLSQWDADPNSSVETVVVGGENLGSPVVSRWLERHPSCRVFNEYGPTETVVGCTVHEVRGAPPGLAHVPIGRPITGARVAVCDEQGYPLVPGVAGELMIGGDGVARGYAGDPRQTAARFLPDPWGPPGSRMFATRDRVVETSAWGLRFLERMDRQLKWLGHRVEPAEIELALSRCDGVGDSVVRLVPRPGGDVLLVAYVVGRDGHLPDSEAVRRELAGVLPAYLLPTAIVPMASMPVNRNGKLDEAALPDPVRFRSEEPSETPMQEAVRQAWSEVLGTGPIPLDVGFFDLGATSFSVVQATAKLRASVGYDLTVATVFEHRTVRALAAHLEDLLAGRTGSPATGSRAVAREQAVARLRARREGGA</sequence>
<dbReference type="Gene3D" id="3.40.50.980">
    <property type="match status" value="2"/>
</dbReference>
<dbReference type="Gene3D" id="3.30.300.30">
    <property type="match status" value="1"/>
</dbReference>
<dbReference type="Pfam" id="PF00550">
    <property type="entry name" value="PP-binding"/>
    <property type="match status" value="1"/>
</dbReference>
<keyword evidence="2" id="KW-0597">Phosphoprotein</keyword>
<organism evidence="4 5">
    <name type="scientific">Dactylosporangium roseum</name>
    <dbReference type="NCBI Taxonomy" id="47989"/>
    <lineage>
        <taxon>Bacteria</taxon>
        <taxon>Bacillati</taxon>
        <taxon>Actinomycetota</taxon>
        <taxon>Actinomycetes</taxon>
        <taxon>Micromonosporales</taxon>
        <taxon>Micromonosporaceae</taxon>
        <taxon>Dactylosporangium</taxon>
    </lineage>
</organism>
<dbReference type="Pfam" id="PF00501">
    <property type="entry name" value="AMP-binding"/>
    <property type="match status" value="1"/>
</dbReference>
<dbReference type="InterPro" id="IPR036736">
    <property type="entry name" value="ACP-like_sf"/>
</dbReference>
<name>A0ABY5ZF77_9ACTN</name>
<dbReference type="PANTHER" id="PTHR45527">
    <property type="entry name" value="NONRIBOSOMAL PEPTIDE SYNTHETASE"/>
    <property type="match status" value="1"/>
</dbReference>
<dbReference type="Proteomes" id="UP001058271">
    <property type="component" value="Chromosome"/>
</dbReference>
<evidence type="ECO:0000256" key="1">
    <source>
        <dbReference type="ARBA" id="ARBA00022450"/>
    </source>
</evidence>
<feature type="domain" description="Carrier" evidence="3">
    <location>
        <begin position="910"/>
        <end position="985"/>
    </location>
</feature>
<dbReference type="PROSITE" id="PS50075">
    <property type="entry name" value="CARRIER"/>
    <property type="match status" value="1"/>
</dbReference>
<evidence type="ECO:0000313" key="5">
    <source>
        <dbReference type="Proteomes" id="UP001058271"/>
    </source>
</evidence>
<dbReference type="RefSeq" id="WP_260728806.1">
    <property type="nucleotide sequence ID" value="NZ_BAAABS010000064.1"/>
</dbReference>
<dbReference type="PANTHER" id="PTHR45527:SF1">
    <property type="entry name" value="FATTY ACID SYNTHASE"/>
    <property type="match status" value="1"/>
</dbReference>
<keyword evidence="5" id="KW-1185">Reference proteome</keyword>